<dbReference type="PANTHER" id="PTHR11241">
    <property type="entry name" value="DEOXYURIDINE 5'-TRIPHOSPHATE NUCLEOTIDOHYDROLASE"/>
    <property type="match status" value="1"/>
</dbReference>
<dbReference type="PANTHER" id="PTHR11241:SF0">
    <property type="entry name" value="DEOXYURIDINE 5'-TRIPHOSPHATE NUCLEOTIDOHYDROLASE"/>
    <property type="match status" value="1"/>
</dbReference>
<accession>A0A3G5AE24</accession>
<evidence type="ECO:0000256" key="1">
    <source>
        <dbReference type="ARBA" id="ARBA00003495"/>
    </source>
</evidence>
<evidence type="ECO:0000256" key="2">
    <source>
        <dbReference type="ARBA" id="ARBA00006581"/>
    </source>
</evidence>
<dbReference type="GO" id="GO:0000287">
    <property type="term" value="F:magnesium ion binding"/>
    <property type="evidence" value="ECO:0007669"/>
    <property type="project" value="InterPro"/>
</dbReference>
<organism evidence="6">
    <name type="scientific">Satyrvirus sp</name>
    <dbReference type="NCBI Taxonomy" id="2487771"/>
    <lineage>
        <taxon>Viruses</taxon>
        <taxon>Varidnaviria</taxon>
        <taxon>Bamfordvirae</taxon>
        <taxon>Nucleocytoviricota</taxon>
        <taxon>Megaviricetes</taxon>
        <taxon>Imitervirales</taxon>
        <taxon>Mimiviridae</taxon>
        <taxon>Megamimivirinae</taxon>
    </lineage>
</organism>
<dbReference type="EC" id="3.6.1.23" evidence="3"/>
<gene>
    <name evidence="6" type="ORF">Satyrvirus13_11</name>
</gene>
<evidence type="ECO:0000313" key="6">
    <source>
        <dbReference type="EMBL" id="AYV85378.1"/>
    </source>
</evidence>
<name>A0A3G5AE24_9VIRU</name>
<dbReference type="GO" id="GO:0004170">
    <property type="term" value="F:dUTP diphosphatase activity"/>
    <property type="evidence" value="ECO:0007669"/>
    <property type="project" value="UniProtKB-EC"/>
</dbReference>
<evidence type="ECO:0000256" key="3">
    <source>
        <dbReference type="ARBA" id="ARBA00012379"/>
    </source>
</evidence>
<evidence type="ECO:0000259" key="5">
    <source>
        <dbReference type="Pfam" id="PF00692"/>
    </source>
</evidence>
<dbReference type="SUPFAM" id="SSF51283">
    <property type="entry name" value="dUTPase-like"/>
    <property type="match status" value="1"/>
</dbReference>
<dbReference type="Gene3D" id="2.70.40.10">
    <property type="match status" value="1"/>
</dbReference>
<dbReference type="InterPro" id="IPR036157">
    <property type="entry name" value="dUTPase-like_sf"/>
</dbReference>
<dbReference type="EMBL" id="MK072449">
    <property type="protein sequence ID" value="AYV85378.1"/>
    <property type="molecule type" value="Genomic_DNA"/>
</dbReference>
<proteinExistence type="inferred from homology"/>
<dbReference type="InterPro" id="IPR008181">
    <property type="entry name" value="dUTPase"/>
</dbReference>
<keyword evidence="4" id="KW-0546">Nucleotide metabolism</keyword>
<sequence length="228" mass="25453">MLVKMSIRIICEAIICFTNFLLFVKNKIFGNDDSKPKHKQVCVNYCYNNFNLLKIKILDSCPNKEFVRQFYQDKISSTDSPSATNKIKSYRGDCGIDLIFPEDRILDVNKVTKCGMGIACEFIPAHCCGSGAFDLVPRSSISNTPLMLANSIGIFDPEYRGEVIAAIRCCSDNESAPKFLHYTVTKGTRLVQIVAPDRKPIKLELVNELSKTERGSNGFGSTNTNSQQ</sequence>
<dbReference type="GO" id="GO:0006226">
    <property type="term" value="P:dUMP biosynthetic process"/>
    <property type="evidence" value="ECO:0007669"/>
    <property type="project" value="InterPro"/>
</dbReference>
<dbReference type="Pfam" id="PF00692">
    <property type="entry name" value="dUTPase"/>
    <property type="match status" value="1"/>
</dbReference>
<protein>
    <recommendedName>
        <fullName evidence="3">dUTP diphosphatase</fullName>
        <ecNumber evidence="3">3.6.1.23</ecNumber>
    </recommendedName>
</protein>
<keyword evidence="6" id="KW-0378">Hydrolase</keyword>
<evidence type="ECO:0000256" key="4">
    <source>
        <dbReference type="ARBA" id="ARBA00023080"/>
    </source>
</evidence>
<comment type="function">
    <text evidence="1">This enzyme is involved in nucleotide metabolism: it produces dUMP, the immediate precursor of thymidine nucleotides and it decreases the intracellular concentration of dUTP so that uracil cannot be incorporated into DNA.</text>
</comment>
<dbReference type="InterPro" id="IPR029054">
    <property type="entry name" value="dUTPase-like"/>
</dbReference>
<dbReference type="GO" id="GO:0046081">
    <property type="term" value="P:dUTP catabolic process"/>
    <property type="evidence" value="ECO:0007669"/>
    <property type="project" value="InterPro"/>
</dbReference>
<comment type="similarity">
    <text evidence="2">Belongs to the dUTPase family.</text>
</comment>
<feature type="domain" description="dUTPase-like" evidence="5">
    <location>
        <begin position="88"/>
        <end position="222"/>
    </location>
</feature>
<reference evidence="6" key="1">
    <citation type="submission" date="2018-10" db="EMBL/GenBank/DDBJ databases">
        <title>Hidden diversity of soil giant viruses.</title>
        <authorList>
            <person name="Schulz F."/>
            <person name="Alteio L."/>
            <person name="Goudeau D."/>
            <person name="Ryan E.M."/>
            <person name="Malmstrom R.R."/>
            <person name="Blanchard J."/>
            <person name="Woyke T."/>
        </authorList>
    </citation>
    <scope>NUCLEOTIDE SEQUENCE</scope>
    <source>
        <strain evidence="6">SAV1</strain>
    </source>
</reference>